<comment type="similarity">
    <text evidence="2">Belongs to the UPF0126 family.</text>
</comment>
<feature type="transmembrane region" description="Helical" evidence="7">
    <location>
        <begin position="154"/>
        <end position="170"/>
    </location>
</feature>
<evidence type="ECO:0000256" key="5">
    <source>
        <dbReference type="ARBA" id="ARBA00022989"/>
    </source>
</evidence>
<dbReference type="GO" id="GO:0005886">
    <property type="term" value="C:plasma membrane"/>
    <property type="evidence" value="ECO:0007669"/>
    <property type="project" value="UniProtKB-SubCell"/>
</dbReference>
<reference evidence="9 10" key="1">
    <citation type="submission" date="2017-09" db="EMBL/GenBank/DDBJ databases">
        <title>Sequencing the genomes of two abundant thermophiles in Great Basin hot springs: Thermocrinis jamiesonii and novel Chloroflexi Thermoflexus hugenholtzii.</title>
        <authorList>
            <person name="Hedlund B."/>
        </authorList>
    </citation>
    <scope>NUCLEOTIDE SEQUENCE [LARGE SCALE GENOMIC DNA]</scope>
    <source>
        <strain evidence="9 10">G233</strain>
    </source>
</reference>
<organism evidence="9 10">
    <name type="scientific">Tepidiforma thermophila (strain KCTC 52669 / CGMCC 1.13589 / G233)</name>
    <dbReference type="NCBI Taxonomy" id="2761530"/>
    <lineage>
        <taxon>Bacteria</taxon>
        <taxon>Bacillati</taxon>
        <taxon>Chloroflexota</taxon>
        <taxon>Tepidiformia</taxon>
        <taxon>Tepidiformales</taxon>
        <taxon>Tepidiformaceae</taxon>
        <taxon>Tepidiforma</taxon>
    </lineage>
</organism>
<evidence type="ECO:0000313" key="10">
    <source>
        <dbReference type="Proteomes" id="UP000223071"/>
    </source>
</evidence>
<evidence type="ECO:0000256" key="6">
    <source>
        <dbReference type="ARBA" id="ARBA00023136"/>
    </source>
</evidence>
<comment type="caution">
    <text evidence="9">The sequence shown here is derived from an EMBL/GenBank/DDBJ whole genome shotgun (WGS) entry which is preliminary data.</text>
</comment>
<feature type="transmembrane region" description="Helical" evidence="7">
    <location>
        <begin position="121"/>
        <end position="142"/>
    </location>
</feature>
<evidence type="ECO:0000256" key="7">
    <source>
        <dbReference type="SAM" id="Phobius"/>
    </source>
</evidence>
<evidence type="ECO:0000259" key="8">
    <source>
        <dbReference type="Pfam" id="PF03458"/>
    </source>
</evidence>
<dbReference type="PANTHER" id="PTHR30506:SF3">
    <property type="entry name" value="UPF0126 INNER MEMBRANE PROTEIN YADS-RELATED"/>
    <property type="match status" value="1"/>
</dbReference>
<feature type="transmembrane region" description="Helical" evidence="7">
    <location>
        <begin position="69"/>
        <end position="86"/>
    </location>
</feature>
<sequence>MELDTTALVGVLDRVGAVAFAISGVQAGVRRNFDIFGLWVMGLVTATGGGVMRDVILDRQPLVLARPDYLLWATGGAVFAMALAWRGRPYPRAVVAIAETGGLGAFAVAGALAAINAGEGWSGALLMAILTATGGGVIRDLLADRVPLVLHSEVNATAAGLGGLATWAAYDVSSSAAALLGLSVAGLVRAGGVAFNLHLPRPRHPGAQRRPR</sequence>
<keyword evidence="10" id="KW-1185">Reference proteome</keyword>
<feature type="domain" description="Glycine transporter" evidence="8">
    <location>
        <begin position="97"/>
        <end position="169"/>
    </location>
</feature>
<feature type="transmembrane region" description="Helical" evidence="7">
    <location>
        <begin position="36"/>
        <end position="57"/>
    </location>
</feature>
<name>A0A2A9HG12_TEPT2</name>
<keyword evidence="6 7" id="KW-0472">Membrane</keyword>
<dbReference type="InterPro" id="IPR005115">
    <property type="entry name" value="Gly_transporter"/>
</dbReference>
<feature type="transmembrane region" description="Helical" evidence="7">
    <location>
        <begin position="176"/>
        <end position="199"/>
    </location>
</feature>
<feature type="domain" description="Glycine transporter" evidence="8">
    <location>
        <begin position="11"/>
        <end position="83"/>
    </location>
</feature>
<keyword evidence="4 7" id="KW-0812">Transmembrane</keyword>
<gene>
    <name evidence="9" type="ORF">A9A59_1969</name>
</gene>
<evidence type="ECO:0000256" key="1">
    <source>
        <dbReference type="ARBA" id="ARBA00004651"/>
    </source>
</evidence>
<evidence type="ECO:0000256" key="4">
    <source>
        <dbReference type="ARBA" id="ARBA00022692"/>
    </source>
</evidence>
<keyword evidence="5 7" id="KW-1133">Transmembrane helix</keyword>
<dbReference type="RefSeq" id="WP_098504094.1">
    <property type="nucleotide sequence ID" value="NZ_PDJQ01000001.1"/>
</dbReference>
<evidence type="ECO:0000256" key="3">
    <source>
        <dbReference type="ARBA" id="ARBA00022475"/>
    </source>
</evidence>
<dbReference type="EMBL" id="PDJQ01000001">
    <property type="protein sequence ID" value="PFG74728.1"/>
    <property type="molecule type" value="Genomic_DNA"/>
</dbReference>
<accession>A0A2A9HG12</accession>
<evidence type="ECO:0000313" key="9">
    <source>
        <dbReference type="EMBL" id="PFG74728.1"/>
    </source>
</evidence>
<protein>
    <submittedName>
        <fullName evidence="9">Putative membrane protein YeiH</fullName>
    </submittedName>
</protein>
<comment type="subcellular location">
    <subcellularLocation>
        <location evidence="1">Cell membrane</location>
        <topology evidence="1">Multi-pass membrane protein</topology>
    </subcellularLocation>
</comment>
<proteinExistence type="inferred from homology"/>
<dbReference type="AlphaFoldDB" id="A0A2A9HG12"/>
<keyword evidence="3" id="KW-1003">Cell membrane</keyword>
<evidence type="ECO:0000256" key="2">
    <source>
        <dbReference type="ARBA" id="ARBA00008193"/>
    </source>
</evidence>
<feature type="transmembrane region" description="Helical" evidence="7">
    <location>
        <begin position="93"/>
        <end position="115"/>
    </location>
</feature>
<dbReference type="PANTHER" id="PTHR30506">
    <property type="entry name" value="INNER MEMBRANE PROTEIN"/>
    <property type="match status" value="1"/>
</dbReference>
<dbReference type="Pfam" id="PF03458">
    <property type="entry name" value="Gly_transporter"/>
    <property type="match status" value="2"/>
</dbReference>
<dbReference type="Proteomes" id="UP000223071">
    <property type="component" value="Unassembled WGS sequence"/>
</dbReference>